<dbReference type="GO" id="GO:0008888">
    <property type="term" value="F:glycerol dehydrogenase (NAD+) activity"/>
    <property type="evidence" value="ECO:0007669"/>
    <property type="project" value="UniProtKB-EC"/>
</dbReference>
<sequence>MKSQNIYLPNYSVGEDCYQQIPFLTRNYGSKAVVIGGKTAMEKAKDALIKGIEGSGVELLGFLWYGGDSTMENVEKLRREELVQKAEMLFAVGGGRACDTVKTLGDLLDKPVFTFPTLASNCAACTNLSVIYNTDGSFRQYYYQKQPACHTFINTRIIAESPYEMLWAGIGDALSKEYEVVFACRGKKMHHLPLLGLGISRTCTSPLLTFGSRALQDCKNKRVSFELEQVALDIIILTGIVSNCTVHQNQPDPRDNYYYNSSLAHCVYYGSSLIPACETHLHGEIVSFGVLCLLTYDNQTEERDRILNFNRSIGLPVTMEQIGLTEADLPVVAKKASSVVEWEYAPGNPTEERFIQAILDADRAGRKALAHGGI</sequence>
<evidence type="ECO:0000313" key="11">
    <source>
        <dbReference type="EMBL" id="MBE6832423.1"/>
    </source>
</evidence>
<feature type="binding site" evidence="9">
    <location>
        <begin position="117"/>
        <end position="120"/>
    </location>
    <ligand>
        <name>NAD(+)</name>
        <dbReference type="ChEBI" id="CHEBI:57540"/>
    </ligand>
</feature>
<keyword evidence="3 9" id="KW-0520">NAD</keyword>
<evidence type="ECO:0000256" key="8">
    <source>
        <dbReference type="PIRSR" id="PIRSR000112-1"/>
    </source>
</evidence>
<dbReference type="EMBL" id="SVNY01000001">
    <property type="protein sequence ID" value="MBE6832423.1"/>
    <property type="molecule type" value="Genomic_DNA"/>
</dbReference>
<evidence type="ECO:0000313" key="12">
    <source>
        <dbReference type="Proteomes" id="UP000754750"/>
    </source>
</evidence>
<feature type="domain" description="Alcohol dehydrogenase iron-type/glycerol dehydrogenase GldA" evidence="10">
    <location>
        <begin position="10"/>
        <end position="137"/>
    </location>
</feature>
<comment type="catalytic activity">
    <reaction evidence="7">
        <text>glycerol + NAD(+) = dihydroxyacetone + NADH + H(+)</text>
        <dbReference type="Rhea" id="RHEA:13769"/>
        <dbReference type="ChEBI" id="CHEBI:15378"/>
        <dbReference type="ChEBI" id="CHEBI:16016"/>
        <dbReference type="ChEBI" id="CHEBI:17754"/>
        <dbReference type="ChEBI" id="CHEBI:57540"/>
        <dbReference type="ChEBI" id="CHEBI:57945"/>
        <dbReference type="EC" id="1.1.1.6"/>
    </reaction>
</comment>
<comment type="pathway">
    <text evidence="4">Polyol metabolism; glycerol fermentation; glycerone phosphate from glycerol (oxidative route): step 1/2.</text>
</comment>
<organism evidence="11 12">
    <name type="scientific">Faecalispora sporosphaeroides</name>
    <dbReference type="NCBI Taxonomy" id="1549"/>
    <lineage>
        <taxon>Bacteria</taxon>
        <taxon>Bacillati</taxon>
        <taxon>Bacillota</taxon>
        <taxon>Clostridia</taxon>
        <taxon>Eubacteriales</taxon>
        <taxon>Oscillospiraceae</taxon>
        <taxon>Faecalispora</taxon>
    </lineage>
</organism>
<evidence type="ECO:0000256" key="1">
    <source>
        <dbReference type="ARBA" id="ARBA00022723"/>
    </source>
</evidence>
<accession>A0A928Q210</accession>
<dbReference type="PANTHER" id="PTHR43616:SF5">
    <property type="entry name" value="GLYCEROL DEHYDROGENASE 1"/>
    <property type="match status" value="1"/>
</dbReference>
<keyword evidence="1 8" id="KW-0479">Metal-binding</keyword>
<dbReference type="PIRSF" id="PIRSF000112">
    <property type="entry name" value="Glycerol_dehydrogenase"/>
    <property type="match status" value="1"/>
</dbReference>
<feature type="binding site" evidence="8">
    <location>
        <position position="172"/>
    </location>
    <ligand>
        <name>glycerol</name>
        <dbReference type="ChEBI" id="CHEBI:17754"/>
    </ligand>
</feature>
<feature type="binding site" evidence="8">
    <location>
        <position position="265"/>
    </location>
    <ligand>
        <name>glycerol</name>
        <dbReference type="ChEBI" id="CHEBI:17754"/>
    </ligand>
</feature>
<dbReference type="Gene3D" id="3.40.50.1970">
    <property type="match status" value="1"/>
</dbReference>
<feature type="binding site" evidence="9">
    <location>
        <position position="126"/>
    </location>
    <ligand>
        <name>NAD(+)</name>
        <dbReference type="ChEBI" id="CHEBI:57540"/>
    </ligand>
</feature>
<dbReference type="Gene3D" id="1.20.1090.10">
    <property type="entry name" value="Dehydroquinate synthase-like - alpha domain"/>
    <property type="match status" value="1"/>
</dbReference>
<dbReference type="GO" id="GO:0046872">
    <property type="term" value="F:metal ion binding"/>
    <property type="evidence" value="ECO:0007669"/>
    <property type="project" value="UniProtKB-KW"/>
</dbReference>
<dbReference type="EC" id="1.1.1.6" evidence="5"/>
<comment type="cofactor">
    <cofactor evidence="8">
        <name>Zn(2+)</name>
        <dbReference type="ChEBI" id="CHEBI:29105"/>
    </cofactor>
    <text evidence="8">Binds 1 zinc ion per subunit.</text>
</comment>
<evidence type="ECO:0000256" key="5">
    <source>
        <dbReference type="ARBA" id="ARBA00039147"/>
    </source>
</evidence>
<comment type="caution">
    <text evidence="11">The sequence shown here is derived from an EMBL/GenBank/DDBJ whole genome shotgun (WGS) entry which is preliminary data.</text>
</comment>
<keyword evidence="2" id="KW-0560">Oxidoreductase</keyword>
<dbReference type="Pfam" id="PF00465">
    <property type="entry name" value="Fe-ADH"/>
    <property type="match status" value="1"/>
</dbReference>
<evidence type="ECO:0000256" key="7">
    <source>
        <dbReference type="ARBA" id="ARBA00049006"/>
    </source>
</evidence>
<evidence type="ECO:0000259" key="10">
    <source>
        <dbReference type="Pfam" id="PF00465"/>
    </source>
</evidence>
<protein>
    <recommendedName>
        <fullName evidence="6">Glycerol dehydrogenase</fullName>
        <ecNumber evidence="5">1.1.1.6</ecNumber>
    </recommendedName>
</protein>
<keyword evidence="8" id="KW-0862">Zinc</keyword>
<dbReference type="RefSeq" id="WP_020074003.1">
    <property type="nucleotide sequence ID" value="NZ_JBKWRC010000001.1"/>
</dbReference>
<evidence type="ECO:0000256" key="9">
    <source>
        <dbReference type="PIRSR" id="PIRSR000112-3"/>
    </source>
</evidence>
<evidence type="ECO:0000256" key="4">
    <source>
        <dbReference type="ARBA" id="ARBA00037918"/>
    </source>
</evidence>
<gene>
    <name evidence="11" type="ORF">E7512_02365</name>
</gene>
<dbReference type="PANTHER" id="PTHR43616">
    <property type="entry name" value="GLYCEROL DEHYDROGENASE"/>
    <property type="match status" value="1"/>
</dbReference>
<feature type="binding site" evidence="8">
    <location>
        <position position="282"/>
    </location>
    <ligand>
        <name>glycerol</name>
        <dbReference type="ChEBI" id="CHEBI:17754"/>
    </ligand>
</feature>
<dbReference type="Proteomes" id="UP000754750">
    <property type="component" value="Unassembled WGS sequence"/>
</dbReference>
<dbReference type="InterPro" id="IPR016205">
    <property type="entry name" value="Glycerol_DH"/>
</dbReference>
<dbReference type="CDD" id="cd08171">
    <property type="entry name" value="GlyDH-like"/>
    <property type="match status" value="1"/>
</dbReference>
<reference evidence="11" key="1">
    <citation type="submission" date="2019-04" db="EMBL/GenBank/DDBJ databases">
        <title>Evolution of Biomass-Degrading Anaerobic Consortia Revealed by Metagenomics.</title>
        <authorList>
            <person name="Peng X."/>
        </authorList>
    </citation>
    <scope>NUCLEOTIDE SEQUENCE</scope>
    <source>
        <strain evidence="11">SIG551</strain>
    </source>
</reference>
<proteinExistence type="predicted"/>
<feature type="binding site" evidence="9">
    <location>
        <position position="132"/>
    </location>
    <ligand>
        <name>NAD(+)</name>
        <dbReference type="ChEBI" id="CHEBI:57540"/>
    </ligand>
</feature>
<evidence type="ECO:0000256" key="2">
    <source>
        <dbReference type="ARBA" id="ARBA00023002"/>
    </source>
</evidence>
<feature type="binding site" evidence="9">
    <location>
        <position position="128"/>
    </location>
    <ligand>
        <name>NAD(+)</name>
        <dbReference type="ChEBI" id="CHEBI:57540"/>
    </ligand>
</feature>
<dbReference type="SUPFAM" id="SSF56796">
    <property type="entry name" value="Dehydroquinate synthase-like"/>
    <property type="match status" value="1"/>
</dbReference>
<dbReference type="AlphaFoldDB" id="A0A928Q210"/>
<evidence type="ECO:0000256" key="3">
    <source>
        <dbReference type="ARBA" id="ARBA00023027"/>
    </source>
</evidence>
<feature type="binding site" evidence="9">
    <location>
        <begin position="95"/>
        <end position="99"/>
    </location>
    <ligand>
        <name>NAD(+)</name>
        <dbReference type="ChEBI" id="CHEBI:57540"/>
    </ligand>
</feature>
<evidence type="ECO:0000256" key="6">
    <source>
        <dbReference type="ARBA" id="ARBA00040132"/>
    </source>
</evidence>
<name>A0A928Q210_9FIRM</name>
<dbReference type="InterPro" id="IPR001670">
    <property type="entry name" value="ADH_Fe/GldA"/>
</dbReference>